<dbReference type="InterPro" id="IPR036604">
    <property type="entry name" value="PurS-like_sf"/>
</dbReference>
<reference evidence="5" key="1">
    <citation type="journal article" date="2020" name="mSystems">
        <title>Genome- and Community-Level Interaction Insights into Carbon Utilization and Element Cycling Functions of Hydrothermarchaeota in Hydrothermal Sediment.</title>
        <authorList>
            <person name="Zhou Z."/>
            <person name="Liu Y."/>
            <person name="Xu W."/>
            <person name="Pan J."/>
            <person name="Luo Z.H."/>
            <person name="Li M."/>
        </authorList>
    </citation>
    <scope>NUCLEOTIDE SEQUENCE [LARGE SCALE GENOMIC DNA]</scope>
    <source>
        <strain evidence="5">HyVt-533</strain>
    </source>
</reference>
<dbReference type="Gene3D" id="3.30.1280.10">
    <property type="entry name" value="Phosphoribosylformylglycinamidine synthase subunit PurS"/>
    <property type="match status" value="2"/>
</dbReference>
<evidence type="ECO:0000256" key="4">
    <source>
        <dbReference type="ARBA" id="ARBA00022840"/>
    </source>
</evidence>
<feature type="non-terminal residue" evidence="5">
    <location>
        <position position="137"/>
    </location>
</feature>
<name>A0A7V5NYG2_9BACT</name>
<keyword evidence="3" id="KW-0658">Purine biosynthesis</keyword>
<evidence type="ECO:0000256" key="3">
    <source>
        <dbReference type="ARBA" id="ARBA00022755"/>
    </source>
</evidence>
<dbReference type="Proteomes" id="UP000886101">
    <property type="component" value="Unassembled WGS sequence"/>
</dbReference>
<keyword evidence="2" id="KW-0547">Nucleotide-binding</keyword>
<dbReference type="GO" id="GO:0016874">
    <property type="term" value="F:ligase activity"/>
    <property type="evidence" value="ECO:0007669"/>
    <property type="project" value="UniProtKB-KW"/>
</dbReference>
<dbReference type="EMBL" id="DROK01000032">
    <property type="protein sequence ID" value="HHI96426.1"/>
    <property type="molecule type" value="Genomic_DNA"/>
</dbReference>
<dbReference type="GO" id="GO:0005524">
    <property type="term" value="F:ATP binding"/>
    <property type="evidence" value="ECO:0007669"/>
    <property type="project" value="UniProtKB-KW"/>
</dbReference>
<organism evidence="5">
    <name type="scientific">Thermodesulfatator atlanticus</name>
    <dbReference type="NCBI Taxonomy" id="501497"/>
    <lineage>
        <taxon>Bacteria</taxon>
        <taxon>Pseudomonadati</taxon>
        <taxon>Thermodesulfobacteriota</taxon>
        <taxon>Thermodesulfobacteria</taxon>
        <taxon>Thermodesulfobacteriales</taxon>
        <taxon>Thermodesulfatatoraceae</taxon>
        <taxon>Thermodesulfatator</taxon>
    </lineage>
</organism>
<comment type="caution">
    <text evidence="5">The sequence shown here is derived from an EMBL/GenBank/DDBJ whole genome shotgun (WGS) entry which is preliminary data.</text>
</comment>
<evidence type="ECO:0000256" key="1">
    <source>
        <dbReference type="ARBA" id="ARBA00022598"/>
    </source>
</evidence>
<evidence type="ECO:0000313" key="5">
    <source>
        <dbReference type="EMBL" id="HHI96426.1"/>
    </source>
</evidence>
<gene>
    <name evidence="5" type="ORF">ENJ96_01080</name>
</gene>
<protein>
    <submittedName>
        <fullName evidence="5">Phosphoribosylformylglycinamidine synthase</fullName>
    </submittedName>
</protein>
<evidence type="ECO:0000256" key="2">
    <source>
        <dbReference type="ARBA" id="ARBA00022741"/>
    </source>
</evidence>
<dbReference type="AlphaFoldDB" id="A0A7V5NYG2"/>
<accession>A0A7V5NYG2</accession>
<keyword evidence="1" id="KW-0436">Ligase</keyword>
<sequence>MLARIEVALKPALKDALGEKTARRMREDLGLRVEACRTIRVYLVEANLTEDELVAFATGPLCDPVTEIYAVEKPLAPVFGFDWLIQVGFRPGVTDNEGRVAREALALLLGRRLDEEENVYFLRQYLVQGELSRQEAE</sequence>
<proteinExistence type="predicted"/>
<dbReference type="GO" id="GO:0006164">
    <property type="term" value="P:purine nucleotide biosynthetic process"/>
    <property type="evidence" value="ECO:0007669"/>
    <property type="project" value="UniProtKB-KW"/>
</dbReference>
<keyword evidence="4" id="KW-0067">ATP-binding</keyword>
<dbReference type="SUPFAM" id="SSF82697">
    <property type="entry name" value="PurS-like"/>
    <property type="match status" value="1"/>
</dbReference>